<dbReference type="EMBL" id="KQ420123">
    <property type="protein sequence ID" value="KOF81235.1"/>
    <property type="molecule type" value="Genomic_DNA"/>
</dbReference>
<gene>
    <name evidence="2" type="ORF">OCBIM_22026824mg</name>
</gene>
<feature type="domain" description="Resolvase HTH" evidence="1">
    <location>
        <begin position="8"/>
        <end position="42"/>
    </location>
</feature>
<dbReference type="Pfam" id="PF02796">
    <property type="entry name" value="HTH_7"/>
    <property type="match status" value="1"/>
</dbReference>
<reference evidence="2" key="1">
    <citation type="submission" date="2015-07" db="EMBL/GenBank/DDBJ databases">
        <title>MeaNS - Measles Nucleotide Surveillance Program.</title>
        <authorList>
            <person name="Tran T."/>
            <person name="Druce J."/>
        </authorList>
    </citation>
    <scope>NUCLEOTIDE SEQUENCE</scope>
    <source>
        <strain evidence="2">UCB-OBI-ISO-001</strain>
        <tissue evidence="2">Gonad</tissue>
    </source>
</reference>
<sequence>MTNRGAAEDDLSRARDRVREGCSIRAAAKDFKIARMTLKKYVDKCNQQNDGQNKFQGLTRNKCCELIVEYVLKNNVTVPDSWQQNEMTGEQFWMSFNERNHLAIQTPEATSLARASAFNRYNVCKFYNLKRIMDPHQFEIHDIYNADETECI</sequence>
<organism evidence="2">
    <name type="scientific">Octopus bimaculoides</name>
    <name type="common">California two-spotted octopus</name>
    <dbReference type="NCBI Taxonomy" id="37653"/>
    <lineage>
        <taxon>Eukaryota</taxon>
        <taxon>Metazoa</taxon>
        <taxon>Spiralia</taxon>
        <taxon>Lophotrochozoa</taxon>
        <taxon>Mollusca</taxon>
        <taxon>Cephalopoda</taxon>
        <taxon>Coleoidea</taxon>
        <taxon>Octopodiformes</taxon>
        <taxon>Octopoda</taxon>
        <taxon>Incirrata</taxon>
        <taxon>Octopodidae</taxon>
        <taxon>Octopus</taxon>
    </lineage>
</organism>
<evidence type="ECO:0000259" key="1">
    <source>
        <dbReference type="Pfam" id="PF02796"/>
    </source>
</evidence>
<proteinExistence type="predicted"/>
<evidence type="ECO:0000313" key="2">
    <source>
        <dbReference type="EMBL" id="KOF81235.1"/>
    </source>
</evidence>
<name>A0A0L8GXD2_OCTBM</name>
<protein>
    <recommendedName>
        <fullName evidence="1">Resolvase HTH domain-containing protein</fullName>
    </recommendedName>
</protein>
<dbReference type="GO" id="GO:0003677">
    <property type="term" value="F:DNA binding"/>
    <property type="evidence" value="ECO:0007669"/>
    <property type="project" value="InterPro"/>
</dbReference>
<dbReference type="InterPro" id="IPR006120">
    <property type="entry name" value="Resolvase_HTH_dom"/>
</dbReference>
<accession>A0A0L8GXD2</accession>
<dbReference type="GO" id="GO:0000150">
    <property type="term" value="F:DNA strand exchange activity"/>
    <property type="evidence" value="ECO:0007669"/>
    <property type="project" value="InterPro"/>
</dbReference>
<dbReference type="AlphaFoldDB" id="A0A0L8GXD2"/>